<gene>
    <name evidence="2" type="ORF">GIS00_12060</name>
</gene>
<keyword evidence="3" id="KW-1185">Reference proteome</keyword>
<dbReference type="AlphaFoldDB" id="A0A7K1FKK6"/>
<accession>A0A7K1FKK6</accession>
<evidence type="ECO:0000256" key="1">
    <source>
        <dbReference type="SAM" id="Phobius"/>
    </source>
</evidence>
<organism evidence="2 3">
    <name type="scientific">Nakamurella alba</name>
    <dbReference type="NCBI Taxonomy" id="2665158"/>
    <lineage>
        <taxon>Bacteria</taxon>
        <taxon>Bacillati</taxon>
        <taxon>Actinomycetota</taxon>
        <taxon>Actinomycetes</taxon>
        <taxon>Nakamurellales</taxon>
        <taxon>Nakamurellaceae</taxon>
        <taxon>Nakamurella</taxon>
    </lineage>
</organism>
<name>A0A7K1FKK6_9ACTN</name>
<keyword evidence="1" id="KW-1133">Transmembrane helix</keyword>
<protein>
    <submittedName>
        <fullName evidence="2">Uncharacterized protein</fullName>
    </submittedName>
</protein>
<feature type="transmembrane region" description="Helical" evidence="1">
    <location>
        <begin position="45"/>
        <end position="65"/>
    </location>
</feature>
<dbReference type="RefSeq" id="WP_154768712.1">
    <property type="nucleotide sequence ID" value="NZ_WLYK01000004.1"/>
</dbReference>
<reference evidence="2 3" key="1">
    <citation type="submission" date="2019-11" db="EMBL/GenBank/DDBJ databases">
        <authorList>
            <person name="Jiang L.-Q."/>
        </authorList>
    </citation>
    <scope>NUCLEOTIDE SEQUENCE [LARGE SCALE GENOMIC DNA]</scope>
    <source>
        <strain evidence="2 3">YIM 132087</strain>
    </source>
</reference>
<dbReference type="EMBL" id="WLYK01000004">
    <property type="protein sequence ID" value="MTD14677.1"/>
    <property type="molecule type" value="Genomic_DNA"/>
</dbReference>
<dbReference type="Proteomes" id="UP000460221">
    <property type="component" value="Unassembled WGS sequence"/>
</dbReference>
<evidence type="ECO:0000313" key="3">
    <source>
        <dbReference type="Proteomes" id="UP000460221"/>
    </source>
</evidence>
<keyword evidence="1" id="KW-0812">Transmembrane</keyword>
<evidence type="ECO:0000313" key="2">
    <source>
        <dbReference type="EMBL" id="MTD14677.1"/>
    </source>
</evidence>
<keyword evidence="1" id="KW-0472">Membrane</keyword>
<feature type="transmembrane region" description="Helical" evidence="1">
    <location>
        <begin position="20"/>
        <end position="39"/>
    </location>
</feature>
<comment type="caution">
    <text evidence="2">The sequence shown here is derived from an EMBL/GenBank/DDBJ whole genome shotgun (WGS) entry which is preliminary data.</text>
</comment>
<proteinExistence type="predicted"/>
<sequence>MRLIGWRRPPHSRQDARAELAWVALIGVVTSGAATVRAVVHPTMVTIFVAALFWLIFVVIAVLRFREYRRRFPRERRTVS</sequence>